<dbReference type="InterPro" id="IPR039426">
    <property type="entry name" value="TonB-dep_rcpt-like"/>
</dbReference>
<dbReference type="Gene3D" id="2.170.130.10">
    <property type="entry name" value="TonB-dependent receptor, plug domain"/>
    <property type="match status" value="1"/>
</dbReference>
<dbReference type="Pfam" id="PF13715">
    <property type="entry name" value="CarbopepD_reg_2"/>
    <property type="match status" value="1"/>
</dbReference>
<dbReference type="InterPro" id="IPR037066">
    <property type="entry name" value="Plug_dom_sf"/>
</dbReference>
<evidence type="ECO:0000256" key="7">
    <source>
        <dbReference type="ARBA" id="ARBA00023237"/>
    </source>
</evidence>
<evidence type="ECO:0000256" key="1">
    <source>
        <dbReference type="ARBA" id="ARBA00004571"/>
    </source>
</evidence>
<gene>
    <name evidence="13" type="ORF">LGH70_01850</name>
</gene>
<evidence type="ECO:0000256" key="9">
    <source>
        <dbReference type="RuleBase" id="RU003357"/>
    </source>
</evidence>
<dbReference type="Pfam" id="PF07715">
    <property type="entry name" value="Plug"/>
    <property type="match status" value="1"/>
</dbReference>
<dbReference type="SUPFAM" id="SSF56935">
    <property type="entry name" value="Porins"/>
    <property type="match status" value="1"/>
</dbReference>
<protein>
    <submittedName>
        <fullName evidence="13">TonB-dependent receptor</fullName>
    </submittedName>
</protein>
<organism evidence="13 14">
    <name type="scientific">Hymenobacter nitidus</name>
    <dbReference type="NCBI Taxonomy" id="2880929"/>
    <lineage>
        <taxon>Bacteria</taxon>
        <taxon>Pseudomonadati</taxon>
        <taxon>Bacteroidota</taxon>
        <taxon>Cytophagia</taxon>
        <taxon>Cytophagales</taxon>
        <taxon>Hymenobacteraceae</taxon>
        <taxon>Hymenobacter</taxon>
    </lineage>
</organism>
<evidence type="ECO:0000256" key="6">
    <source>
        <dbReference type="ARBA" id="ARBA00023136"/>
    </source>
</evidence>
<feature type="domain" description="TonB-dependent receptor plug" evidence="12">
    <location>
        <begin position="118"/>
        <end position="223"/>
    </location>
</feature>
<keyword evidence="10" id="KW-0732">Signal</keyword>
<proteinExistence type="inferred from homology"/>
<dbReference type="InterPro" id="IPR036942">
    <property type="entry name" value="Beta-barrel_TonB_sf"/>
</dbReference>
<keyword evidence="7 8" id="KW-0998">Cell outer membrane</keyword>
<dbReference type="Pfam" id="PF00593">
    <property type="entry name" value="TonB_dep_Rec_b-barrel"/>
    <property type="match status" value="1"/>
</dbReference>
<dbReference type="Gene3D" id="2.40.170.20">
    <property type="entry name" value="TonB-dependent receptor, beta-barrel domain"/>
    <property type="match status" value="1"/>
</dbReference>
<feature type="domain" description="TonB-dependent receptor-like beta-barrel" evidence="11">
    <location>
        <begin position="273"/>
        <end position="701"/>
    </location>
</feature>
<evidence type="ECO:0000256" key="5">
    <source>
        <dbReference type="ARBA" id="ARBA00023077"/>
    </source>
</evidence>
<evidence type="ECO:0000256" key="2">
    <source>
        <dbReference type="ARBA" id="ARBA00022448"/>
    </source>
</evidence>
<dbReference type="Gene3D" id="2.60.40.1120">
    <property type="entry name" value="Carboxypeptidase-like, regulatory domain"/>
    <property type="match status" value="1"/>
</dbReference>
<keyword evidence="6 8" id="KW-0472">Membrane</keyword>
<evidence type="ECO:0000259" key="11">
    <source>
        <dbReference type="Pfam" id="PF00593"/>
    </source>
</evidence>
<dbReference type="SUPFAM" id="SSF49452">
    <property type="entry name" value="Starch-binding domain-like"/>
    <property type="match status" value="1"/>
</dbReference>
<keyword evidence="13" id="KW-0675">Receptor</keyword>
<keyword evidence="3 8" id="KW-1134">Transmembrane beta strand</keyword>
<feature type="chain" id="PRO_5047016904" evidence="10">
    <location>
        <begin position="20"/>
        <end position="753"/>
    </location>
</feature>
<dbReference type="InterPro" id="IPR012910">
    <property type="entry name" value="Plug_dom"/>
</dbReference>
<dbReference type="Proteomes" id="UP001165297">
    <property type="component" value="Unassembled WGS sequence"/>
</dbReference>
<dbReference type="PANTHER" id="PTHR30069">
    <property type="entry name" value="TONB-DEPENDENT OUTER MEMBRANE RECEPTOR"/>
    <property type="match status" value="1"/>
</dbReference>
<dbReference type="RefSeq" id="WP_226182110.1">
    <property type="nucleotide sequence ID" value="NZ_JAJADQ010000001.1"/>
</dbReference>
<evidence type="ECO:0000313" key="13">
    <source>
        <dbReference type="EMBL" id="MCB2376307.1"/>
    </source>
</evidence>
<evidence type="ECO:0000256" key="3">
    <source>
        <dbReference type="ARBA" id="ARBA00022452"/>
    </source>
</evidence>
<evidence type="ECO:0000256" key="10">
    <source>
        <dbReference type="SAM" id="SignalP"/>
    </source>
</evidence>
<dbReference type="InterPro" id="IPR013784">
    <property type="entry name" value="Carb-bd-like_fold"/>
</dbReference>
<dbReference type="EMBL" id="JAJADQ010000001">
    <property type="protein sequence ID" value="MCB2376307.1"/>
    <property type="molecule type" value="Genomic_DNA"/>
</dbReference>
<keyword evidence="4 8" id="KW-0812">Transmembrane</keyword>
<name>A0ABS8A7D5_9BACT</name>
<accession>A0ABS8A7D5</accession>
<evidence type="ECO:0000259" key="12">
    <source>
        <dbReference type="Pfam" id="PF07715"/>
    </source>
</evidence>
<evidence type="ECO:0000313" key="14">
    <source>
        <dbReference type="Proteomes" id="UP001165297"/>
    </source>
</evidence>
<keyword evidence="5 9" id="KW-0798">TonB box</keyword>
<comment type="similarity">
    <text evidence="8 9">Belongs to the TonB-dependent receptor family.</text>
</comment>
<comment type="subcellular location">
    <subcellularLocation>
        <location evidence="1 8">Cell outer membrane</location>
        <topology evidence="1 8">Multi-pass membrane protein</topology>
    </subcellularLocation>
</comment>
<dbReference type="InterPro" id="IPR000531">
    <property type="entry name" value="Beta-barrel_TonB"/>
</dbReference>
<keyword evidence="2 8" id="KW-0813">Transport</keyword>
<evidence type="ECO:0000256" key="8">
    <source>
        <dbReference type="PROSITE-ProRule" id="PRU01360"/>
    </source>
</evidence>
<reference evidence="13" key="1">
    <citation type="submission" date="2021-10" db="EMBL/GenBank/DDBJ databases">
        <authorList>
            <person name="Dean J.D."/>
            <person name="Kim M.K."/>
            <person name="Newey C.N."/>
            <person name="Stoker T.S."/>
            <person name="Thompson D.W."/>
            <person name="Grose J.H."/>
        </authorList>
    </citation>
    <scope>NUCLEOTIDE SEQUENCE</scope>
    <source>
        <strain evidence="13">BT635</strain>
    </source>
</reference>
<dbReference type="PANTHER" id="PTHR30069:SF57">
    <property type="entry name" value="TONB-DEPENDENT RECEPTOR"/>
    <property type="match status" value="1"/>
</dbReference>
<sequence length="753" mass="83135">MKPLFLSLFYLLITASAWAQTGSLKGTVRAEGKAVPFASIGLKGTMLGTTADEDGRFTLAKVPAGPQRVVVSAVGFLATERTVTVTSGQTASLNVSLSSASNELGSVVVSGTLSEVVKSQSPVAVEIYTPRYFQKNPSACLFENLTMVNGVRPQLNCNICNTGDIHINGLEGPYTMVLIDGMPIVSSLSTVYGLSGIPNSMVDRIEVVKGPASTLYGSEAVGGLINVITKNPAKAPRFSADAFGTSHGEMNLDLGTAAKVGRATTLLSTNLFGYNQRRDVNEDGFTDLPTQHRASVFNKWSFQRPQERSANLAGRYYYEDRFGGQLGWRPEFRGGDSIYGESVYTSRYELLGQYQLPVAGQKFMLSGSFNQHRQNSAYGTTLYRATQRVGFGQLTWARDLSIRHSLLLGATYRYTWYDDNTPATARTTGDQTTSQPDITSLPGIFAQDEWKVTENATLLAGLRYDYNSVHGSILSPRLNYKWSRPDNSQVVRVGVGNGYRVVNLFTEDHAALTGARQVIVPEALRPERSWNANVNYQRFFTTAAGMLTVDASAFYTYFTNKISPDYTTNVNQIVYRNLDGYAVSRGVTLNTDFTFSRPLKVIAGITLMDVFRQERPEGGGELRRVTQLHAPVFSGTYAVSYTLARLGVVVDYTGQVNGPMQLPVQPNDYRPARSPWYSLQNVQLTKRVGEHLEIYGGLKNLLDFLPRHVLIRAFDPFDKQVDQNNPNGYSFDTEYNYAPVQGRRTFLGLRYTL</sequence>
<evidence type="ECO:0000256" key="4">
    <source>
        <dbReference type="ARBA" id="ARBA00022692"/>
    </source>
</evidence>
<keyword evidence="14" id="KW-1185">Reference proteome</keyword>
<feature type="signal peptide" evidence="10">
    <location>
        <begin position="1"/>
        <end position="19"/>
    </location>
</feature>
<comment type="caution">
    <text evidence="13">The sequence shown here is derived from an EMBL/GenBank/DDBJ whole genome shotgun (WGS) entry which is preliminary data.</text>
</comment>
<dbReference type="PROSITE" id="PS52016">
    <property type="entry name" value="TONB_DEPENDENT_REC_3"/>
    <property type="match status" value="1"/>
</dbReference>